<reference evidence="2 3" key="1">
    <citation type="submission" date="2019-07" db="EMBL/GenBank/DDBJ databases">
        <title>Whole genome shotgun sequence of Cellulomonas hominis NBRC 16055.</title>
        <authorList>
            <person name="Hosoyama A."/>
            <person name="Uohara A."/>
            <person name="Ohji S."/>
            <person name="Ichikawa N."/>
        </authorList>
    </citation>
    <scope>NUCLEOTIDE SEQUENCE [LARGE SCALE GENOMIC DNA]</scope>
    <source>
        <strain evidence="2 3">NBRC 16055</strain>
    </source>
</reference>
<comment type="caution">
    <text evidence="2">The sequence shown here is derived from an EMBL/GenBank/DDBJ whole genome shotgun (WGS) entry which is preliminary data.</text>
</comment>
<dbReference type="EMBL" id="BJVQ01000019">
    <property type="protein sequence ID" value="GEL46605.1"/>
    <property type="molecule type" value="Genomic_DNA"/>
</dbReference>
<feature type="region of interest" description="Disordered" evidence="1">
    <location>
        <begin position="1"/>
        <end position="25"/>
    </location>
</feature>
<accession>A0A511FBK8</accession>
<proteinExistence type="predicted"/>
<name>A0A511FBK8_9CELL</name>
<sequence length="70" mass="6889">MQLNLPVRAVQADQDGGGRGGGVAVEHPHRRADAVGATVALQGLQGVADAPLPAGVGAAVDDVAAARRGR</sequence>
<evidence type="ECO:0000313" key="2">
    <source>
        <dbReference type="EMBL" id="GEL46605.1"/>
    </source>
</evidence>
<dbReference type="Proteomes" id="UP000321723">
    <property type="component" value="Unassembled WGS sequence"/>
</dbReference>
<evidence type="ECO:0000256" key="1">
    <source>
        <dbReference type="SAM" id="MobiDB-lite"/>
    </source>
</evidence>
<gene>
    <name evidence="2" type="ORF">CHO01_17210</name>
</gene>
<organism evidence="2 3">
    <name type="scientific">Cellulomonas hominis</name>
    <dbReference type="NCBI Taxonomy" id="156981"/>
    <lineage>
        <taxon>Bacteria</taxon>
        <taxon>Bacillati</taxon>
        <taxon>Actinomycetota</taxon>
        <taxon>Actinomycetes</taxon>
        <taxon>Micrococcales</taxon>
        <taxon>Cellulomonadaceae</taxon>
        <taxon>Cellulomonas</taxon>
    </lineage>
</organism>
<keyword evidence="3" id="KW-1185">Reference proteome</keyword>
<dbReference type="AlphaFoldDB" id="A0A511FBK8"/>
<evidence type="ECO:0000313" key="3">
    <source>
        <dbReference type="Proteomes" id="UP000321723"/>
    </source>
</evidence>
<protein>
    <submittedName>
        <fullName evidence="2">Uncharacterized protein</fullName>
    </submittedName>
</protein>